<evidence type="ECO:0000313" key="4">
    <source>
        <dbReference type="Proteomes" id="UP000092993"/>
    </source>
</evidence>
<dbReference type="GO" id="GO:0005525">
    <property type="term" value="F:GTP binding"/>
    <property type="evidence" value="ECO:0007669"/>
    <property type="project" value="InterPro"/>
</dbReference>
<comment type="caution">
    <text evidence="3">The sequence shown here is derived from an EMBL/GenBank/DDBJ whole genome shotgun (WGS) entry which is preliminary data.</text>
</comment>
<dbReference type="Gene3D" id="3.40.50.300">
    <property type="entry name" value="P-loop containing nucleotide triphosphate hydrolases"/>
    <property type="match status" value="1"/>
</dbReference>
<protein>
    <recommendedName>
        <fullName evidence="2">G domain-containing protein</fullName>
    </recommendedName>
</protein>
<dbReference type="STRING" id="5627.A0A1C7LN40"/>
<dbReference type="OMA" id="PMLFGDP"/>
<dbReference type="InterPro" id="IPR027417">
    <property type="entry name" value="P-loop_NTPase"/>
</dbReference>
<keyword evidence="1" id="KW-0175">Coiled coil</keyword>
<gene>
    <name evidence="3" type="ORF">A0H81_13771</name>
</gene>
<reference evidence="3 4" key="1">
    <citation type="submission" date="2016-03" db="EMBL/GenBank/DDBJ databases">
        <title>Whole genome sequencing of Grifola frondosa 9006-11.</title>
        <authorList>
            <person name="Min B."/>
            <person name="Park H."/>
            <person name="Kim J.-G."/>
            <person name="Cho H."/>
            <person name="Oh Y.-L."/>
            <person name="Kong W.-S."/>
            <person name="Choi I.-G."/>
        </authorList>
    </citation>
    <scope>NUCLEOTIDE SEQUENCE [LARGE SCALE GENOMIC DNA]</scope>
    <source>
        <strain evidence="3 4">9006-11</strain>
    </source>
</reference>
<dbReference type="OrthoDB" id="8954335at2759"/>
<sequence>MMECALSEVLHLHVSIRWPKEDGHRLSLLLPSGSNCSPSLISAVTHFTAAANIDAHRFDNATFSAVQSSVMKPRRRLVTIAVMGPTGAGKSTFINVASGSNLRVGTGLQSCTDRVESSSPFDLDDCIVTLVDTPGFDDTTKSDAEVLNMVAGFLKYQYEQGQLLNGIIYMHRISDYRAGGSAVRNFRFFKQLCGDDFLPNSAIVTNMWGDVTEELGERREQELFGKDVFFKSAIDKDANKSRHHNTLESAHEILRPLAGKPPQALLIQKELVDEKKRLCETAAGIALLGELAENERKHQERLDGLQRELKEAMEARDRESVQELEEALRSLAAEEQRLQARRMAIQRAEERAWEIDSDRYILLRIRKLMAAAKEFARRYFLPRPNVPLVHMHPGGISAHSMTTDTIHGRGEVEEPFIADFA</sequence>
<dbReference type="CDD" id="cd00882">
    <property type="entry name" value="Ras_like_GTPase"/>
    <property type="match status" value="1"/>
</dbReference>
<dbReference type="InterPro" id="IPR006073">
    <property type="entry name" value="GTP-bd"/>
</dbReference>
<dbReference type="SUPFAM" id="SSF52540">
    <property type="entry name" value="P-loop containing nucleoside triphosphate hydrolases"/>
    <property type="match status" value="1"/>
</dbReference>
<dbReference type="Pfam" id="PF01926">
    <property type="entry name" value="MMR_HSR1"/>
    <property type="match status" value="1"/>
</dbReference>
<name>A0A1C7LN40_GRIFR</name>
<accession>A0A1C7LN40</accession>
<dbReference type="Proteomes" id="UP000092993">
    <property type="component" value="Unassembled WGS sequence"/>
</dbReference>
<organism evidence="3 4">
    <name type="scientific">Grifola frondosa</name>
    <name type="common">Maitake</name>
    <name type="synonym">Polyporus frondosus</name>
    <dbReference type="NCBI Taxonomy" id="5627"/>
    <lineage>
        <taxon>Eukaryota</taxon>
        <taxon>Fungi</taxon>
        <taxon>Dikarya</taxon>
        <taxon>Basidiomycota</taxon>
        <taxon>Agaricomycotina</taxon>
        <taxon>Agaricomycetes</taxon>
        <taxon>Polyporales</taxon>
        <taxon>Grifolaceae</taxon>
        <taxon>Grifola</taxon>
    </lineage>
</organism>
<evidence type="ECO:0000313" key="3">
    <source>
        <dbReference type="EMBL" id="OBZ66163.1"/>
    </source>
</evidence>
<proteinExistence type="predicted"/>
<feature type="coiled-coil region" evidence="1">
    <location>
        <begin position="288"/>
        <end position="351"/>
    </location>
</feature>
<evidence type="ECO:0000256" key="1">
    <source>
        <dbReference type="SAM" id="Coils"/>
    </source>
</evidence>
<dbReference type="AlphaFoldDB" id="A0A1C7LN40"/>
<keyword evidence="4" id="KW-1185">Reference proteome</keyword>
<evidence type="ECO:0000259" key="2">
    <source>
        <dbReference type="Pfam" id="PF01926"/>
    </source>
</evidence>
<dbReference type="EMBL" id="LUGG01000032">
    <property type="protein sequence ID" value="OBZ66163.1"/>
    <property type="molecule type" value="Genomic_DNA"/>
</dbReference>
<feature type="domain" description="G" evidence="2">
    <location>
        <begin position="79"/>
        <end position="142"/>
    </location>
</feature>